<dbReference type="GO" id="GO:0003677">
    <property type="term" value="F:DNA binding"/>
    <property type="evidence" value="ECO:0007669"/>
    <property type="project" value="UniProtKB-UniRule"/>
</dbReference>
<feature type="domain" description="Homeobox" evidence="4">
    <location>
        <begin position="72"/>
        <end position="134"/>
    </location>
</feature>
<evidence type="ECO:0000313" key="6">
    <source>
        <dbReference type="Proteomes" id="UP000193411"/>
    </source>
</evidence>
<comment type="subcellular location">
    <subcellularLocation>
        <location evidence="1 2">Nucleus</location>
    </subcellularLocation>
</comment>
<gene>
    <name evidence="5" type="ORF">BCR44DRAFT_1502130</name>
</gene>
<reference evidence="5 6" key="1">
    <citation type="submission" date="2016-07" db="EMBL/GenBank/DDBJ databases">
        <title>Pervasive Adenine N6-methylation of Active Genes in Fungi.</title>
        <authorList>
            <consortium name="DOE Joint Genome Institute"/>
            <person name="Mondo S.J."/>
            <person name="Dannebaum R.O."/>
            <person name="Kuo R.C."/>
            <person name="Labutti K."/>
            <person name="Haridas S."/>
            <person name="Kuo A."/>
            <person name="Salamov A."/>
            <person name="Ahrendt S.R."/>
            <person name="Lipzen A."/>
            <person name="Sullivan W."/>
            <person name="Andreopoulos W.B."/>
            <person name="Clum A."/>
            <person name="Lindquist E."/>
            <person name="Daum C."/>
            <person name="Ramamoorthy G.K."/>
            <person name="Gryganskyi A."/>
            <person name="Culley D."/>
            <person name="Magnuson J.K."/>
            <person name="James T.Y."/>
            <person name="O'Malley M.A."/>
            <person name="Stajich J.E."/>
            <person name="Spatafora J.W."/>
            <person name="Visel A."/>
            <person name="Grigoriev I.V."/>
        </authorList>
    </citation>
    <scope>NUCLEOTIDE SEQUENCE [LARGE SCALE GENOMIC DNA]</scope>
    <source>
        <strain evidence="5 6">PL171</strain>
    </source>
</reference>
<keyword evidence="1 2" id="KW-0238">DNA-binding</keyword>
<feature type="compositionally biased region" description="Basic and acidic residues" evidence="3">
    <location>
        <begin position="1"/>
        <end position="16"/>
    </location>
</feature>
<accession>A0A1Y2HCJ4</accession>
<dbReference type="AlphaFoldDB" id="A0A1Y2HCJ4"/>
<feature type="DNA-binding region" description="Homeobox" evidence="1">
    <location>
        <begin position="74"/>
        <end position="135"/>
    </location>
</feature>
<dbReference type="Pfam" id="PF00046">
    <property type="entry name" value="Homeodomain"/>
    <property type="match status" value="1"/>
</dbReference>
<dbReference type="OrthoDB" id="6159439at2759"/>
<organism evidence="5 6">
    <name type="scientific">Catenaria anguillulae PL171</name>
    <dbReference type="NCBI Taxonomy" id="765915"/>
    <lineage>
        <taxon>Eukaryota</taxon>
        <taxon>Fungi</taxon>
        <taxon>Fungi incertae sedis</taxon>
        <taxon>Blastocladiomycota</taxon>
        <taxon>Blastocladiomycetes</taxon>
        <taxon>Blastocladiales</taxon>
        <taxon>Catenariaceae</taxon>
        <taxon>Catenaria</taxon>
    </lineage>
</organism>
<evidence type="ECO:0000256" key="2">
    <source>
        <dbReference type="RuleBase" id="RU000682"/>
    </source>
</evidence>
<dbReference type="CDD" id="cd00086">
    <property type="entry name" value="homeodomain"/>
    <property type="match status" value="1"/>
</dbReference>
<feature type="compositionally biased region" description="Polar residues" evidence="3">
    <location>
        <begin position="52"/>
        <end position="74"/>
    </location>
</feature>
<name>A0A1Y2HCJ4_9FUNG</name>
<sequence length="382" mass="40057">MSYAHDPDHDLGHHDGSPSAAGDHASGTGTADDGDHDHTNGTATPPDHQHAAPSSLSYASSTDALNSQSHQSAASGAKRRLPPHIVAAFEAAWVAAGNNTPASDIVAQLAHAHGLELQKVRTWYNNRKAKEKRQRANQTIEVSSAGVTSVEGLAAATSALCTMGNRPRPSAGAASWTHMSPAVGAPMAIPSTLPPGPLVPGQQLTATPQPEHLLHTMGGTTFSIDHFPSEFSPDMFLAMRDRIIQLENYIMTLPTGGAGAPGAHAHPHHAGAHAMSNAGPGAAHGWSGRASRQRGGPPSGIVRQLKSKLEAKFLPESYAADVFEFVNAAPIRDLFGGADGGRLTVFSRARHDQVACELVKVVVLYDKESGRVFMQFGLRLAA</sequence>
<evidence type="ECO:0000313" key="5">
    <source>
        <dbReference type="EMBL" id="ORZ32317.1"/>
    </source>
</evidence>
<keyword evidence="6" id="KW-1185">Reference proteome</keyword>
<comment type="caution">
    <text evidence="5">The sequence shown here is derived from an EMBL/GenBank/DDBJ whole genome shotgun (WGS) entry which is preliminary data.</text>
</comment>
<feature type="region of interest" description="Disordered" evidence="3">
    <location>
        <begin position="1"/>
        <end position="79"/>
    </location>
</feature>
<evidence type="ECO:0000259" key="4">
    <source>
        <dbReference type="PROSITE" id="PS50071"/>
    </source>
</evidence>
<keyword evidence="1 2" id="KW-0371">Homeobox</keyword>
<dbReference type="InterPro" id="IPR001356">
    <property type="entry name" value="HD"/>
</dbReference>
<evidence type="ECO:0000256" key="3">
    <source>
        <dbReference type="SAM" id="MobiDB-lite"/>
    </source>
</evidence>
<feature type="region of interest" description="Disordered" evidence="3">
    <location>
        <begin position="260"/>
        <end position="300"/>
    </location>
</feature>
<proteinExistence type="predicted"/>
<dbReference type="GO" id="GO:0005634">
    <property type="term" value="C:nucleus"/>
    <property type="evidence" value="ECO:0007669"/>
    <property type="project" value="UniProtKB-SubCell"/>
</dbReference>
<dbReference type="Proteomes" id="UP000193411">
    <property type="component" value="Unassembled WGS sequence"/>
</dbReference>
<feature type="compositionally biased region" description="Low complexity" evidence="3">
    <location>
        <begin position="17"/>
        <end position="31"/>
    </location>
</feature>
<dbReference type="Gene3D" id="1.10.10.60">
    <property type="entry name" value="Homeodomain-like"/>
    <property type="match status" value="1"/>
</dbReference>
<evidence type="ECO:0000256" key="1">
    <source>
        <dbReference type="PROSITE-ProRule" id="PRU00108"/>
    </source>
</evidence>
<dbReference type="InterPro" id="IPR009057">
    <property type="entry name" value="Homeodomain-like_sf"/>
</dbReference>
<dbReference type="SUPFAM" id="SSF46689">
    <property type="entry name" value="Homeodomain-like"/>
    <property type="match status" value="1"/>
</dbReference>
<keyword evidence="1 2" id="KW-0539">Nucleus</keyword>
<dbReference type="PROSITE" id="PS50071">
    <property type="entry name" value="HOMEOBOX_2"/>
    <property type="match status" value="1"/>
</dbReference>
<dbReference type="EMBL" id="MCFL01000048">
    <property type="protein sequence ID" value="ORZ32317.1"/>
    <property type="molecule type" value="Genomic_DNA"/>
</dbReference>
<protein>
    <recommendedName>
        <fullName evidence="4">Homeobox domain-containing protein</fullName>
    </recommendedName>
</protein>